<feature type="compositionally biased region" description="Low complexity" evidence="10">
    <location>
        <begin position="689"/>
        <end position="698"/>
    </location>
</feature>
<evidence type="ECO:0000256" key="3">
    <source>
        <dbReference type="ARBA" id="ARBA00010767"/>
    </source>
</evidence>
<feature type="compositionally biased region" description="Basic and acidic residues" evidence="10">
    <location>
        <begin position="412"/>
        <end position="425"/>
    </location>
</feature>
<evidence type="ECO:0000256" key="10">
    <source>
        <dbReference type="SAM" id="MobiDB-lite"/>
    </source>
</evidence>
<feature type="compositionally biased region" description="Gly residues" evidence="10">
    <location>
        <begin position="392"/>
        <end position="407"/>
    </location>
</feature>
<feature type="compositionally biased region" description="Polar residues" evidence="10">
    <location>
        <begin position="352"/>
        <end position="382"/>
    </location>
</feature>
<comment type="function">
    <text evidence="8">Centrosomal protein required for establishing a robust mitotic centrosome architecture that can endure the forces that converge on the centrosomes during spindle formation. Required for stabilizing the expanded pericentriolar material around the centriole.</text>
</comment>
<dbReference type="EMBL" id="JAROKS010000018">
    <property type="protein sequence ID" value="KAK1793566.1"/>
    <property type="molecule type" value="Genomic_DNA"/>
</dbReference>
<feature type="compositionally biased region" description="Polar residues" evidence="10">
    <location>
        <begin position="443"/>
        <end position="459"/>
    </location>
</feature>
<reference evidence="11" key="1">
    <citation type="submission" date="2023-03" db="EMBL/GenBank/DDBJ databases">
        <title>Electrophorus voltai genome.</title>
        <authorList>
            <person name="Bian C."/>
        </authorList>
    </citation>
    <scope>NUCLEOTIDE SEQUENCE</scope>
    <source>
        <strain evidence="11">CB-2022</strain>
        <tissue evidence="11">Muscle</tissue>
    </source>
</reference>
<evidence type="ECO:0000256" key="4">
    <source>
        <dbReference type="ARBA" id="ARBA00013872"/>
    </source>
</evidence>
<comment type="subcellular location">
    <subcellularLocation>
        <location evidence="1">Cytoplasm</location>
        <location evidence="1">Cytoskeleton</location>
        <location evidence="1">Cilium basal body</location>
    </subcellularLocation>
    <subcellularLocation>
        <location evidence="2">Cytoplasm</location>
        <location evidence="2">Cytoskeleton</location>
        <location evidence="2">Microtubule organizing center</location>
        <location evidence="2">Centrosome</location>
    </subcellularLocation>
</comment>
<sequence length="817" mass="88816">HQPKASWVWKIASSSFIKRLELAFWLESAHGRELQGKGLHKSMPSCFSHADMVVCPCKAIRNVVRTLLSIAAEGRGHGRQGGVSRLRAAHLACTCCAGLITQPKRLPACGSPWRLRPPPLHCQGIKYGTDHGMLGYRQAVHGCGQVYNMAAFPSAALPFPGTGMLTSGMMAARKETGLHCRARRGMPCVWEHGEDAHLHRTGQKELCAAHNLAATIRQPARSCLSYPDIDGNNLQEYGTSIPPSTGQSSQHAATVTGQQALHDLSVECRVLSTHLPCLTGPMPDHSSTPHTQRYPLTDAPVSKTSIIAALSDVPDLDDSSDGAGIVHRKRLPSAARHFAAHEHGPGQPASPCETSQASAESSYHGTVSGSLLQHHLNQSPSPDSRHSRGPARFGGSGEQDRGAGGGAEVEAESPRKCPDIPERRQNGSPSTLSIPSSDVAVTPQPSLNTDSNVSVSFSDSLHEPRSPGGGAPPPGRNGTPCMGRRTPEDTVQPGGPPSSNPEHRLSLGGLFYLLDSIEEHLPARDTELYSSPAVCEQKLRDIISRSDGHCRIRREELASCGAVVLQQLPCLARSMPQRCLLPSSLVHTYWSTDADAAQIRSCLAGDSALLWERWLTHVCRLLRLDVLPLERALRLFTPLLVCEGASYTDKVAAPSSWALTEGHSQAEELLKRLLTHVAETGLSSESEESSSCSLPSLLRDGPEIRPGRHSKNPATQEVQSGEEDSADQSPVESIPIRETKAYQLLKQSVTQETQQKSRQEEEEENNASDLEPSGQYWDECRRRKDPKRKVQAFSAVQSKEFAIRDVQNKRKFQMNWN</sequence>
<comment type="caution">
    <text evidence="11">The sequence shown here is derived from an EMBL/GenBank/DDBJ whole genome shotgun (WGS) entry which is preliminary data.</text>
</comment>
<keyword evidence="5" id="KW-0963">Cytoplasm</keyword>
<evidence type="ECO:0000313" key="12">
    <source>
        <dbReference type="Proteomes" id="UP001239994"/>
    </source>
</evidence>
<feature type="region of interest" description="Disordered" evidence="10">
    <location>
        <begin position="681"/>
        <end position="734"/>
    </location>
</feature>
<dbReference type="GO" id="GO:0005813">
    <property type="term" value="C:centrosome"/>
    <property type="evidence" value="ECO:0007669"/>
    <property type="project" value="UniProtKB-SubCell"/>
</dbReference>
<dbReference type="Proteomes" id="UP001239994">
    <property type="component" value="Unassembled WGS sequence"/>
</dbReference>
<dbReference type="PANTHER" id="PTHR16299">
    <property type="entry name" value="CENTROSOMAL PROTEIN KIZUNA"/>
    <property type="match status" value="1"/>
</dbReference>
<organism evidence="11 12">
    <name type="scientific">Electrophorus voltai</name>
    <dbReference type="NCBI Taxonomy" id="2609070"/>
    <lineage>
        <taxon>Eukaryota</taxon>
        <taxon>Metazoa</taxon>
        <taxon>Chordata</taxon>
        <taxon>Craniata</taxon>
        <taxon>Vertebrata</taxon>
        <taxon>Euteleostomi</taxon>
        <taxon>Actinopterygii</taxon>
        <taxon>Neopterygii</taxon>
        <taxon>Teleostei</taxon>
        <taxon>Ostariophysi</taxon>
        <taxon>Gymnotiformes</taxon>
        <taxon>Gymnotoidei</taxon>
        <taxon>Gymnotidae</taxon>
        <taxon>Electrophorus</taxon>
    </lineage>
</organism>
<feature type="compositionally biased region" description="Polar residues" evidence="10">
    <location>
        <begin position="426"/>
        <end position="436"/>
    </location>
</feature>
<evidence type="ECO:0000256" key="2">
    <source>
        <dbReference type="ARBA" id="ARBA00004300"/>
    </source>
</evidence>
<evidence type="ECO:0000256" key="5">
    <source>
        <dbReference type="ARBA" id="ARBA00022490"/>
    </source>
</evidence>
<feature type="non-terminal residue" evidence="11">
    <location>
        <position position="817"/>
    </location>
</feature>
<evidence type="ECO:0000256" key="9">
    <source>
        <dbReference type="ARBA" id="ARBA00031153"/>
    </source>
</evidence>
<name>A0AAD8Z6Y8_9TELE</name>
<accession>A0AAD8Z6Y8</accession>
<feature type="region of interest" description="Disordered" evidence="10">
    <location>
        <begin position="338"/>
        <end position="504"/>
    </location>
</feature>
<protein>
    <recommendedName>
        <fullName evidence="4">Centrosomal protein kizuna</fullName>
    </recommendedName>
    <alternativeName>
        <fullName evidence="9">Polo-like kinase 1 substrate 1</fullName>
    </alternativeName>
</protein>
<comment type="similarity">
    <text evidence="3">Belongs to the kizuna family.</text>
</comment>
<evidence type="ECO:0000313" key="11">
    <source>
        <dbReference type="EMBL" id="KAK1793566.1"/>
    </source>
</evidence>
<evidence type="ECO:0000256" key="7">
    <source>
        <dbReference type="ARBA" id="ARBA00023273"/>
    </source>
</evidence>
<dbReference type="PANTHER" id="PTHR16299:SF2">
    <property type="entry name" value="CENTROSOMAL PROTEIN KIZUNA"/>
    <property type="match status" value="1"/>
</dbReference>
<evidence type="ECO:0000256" key="8">
    <source>
        <dbReference type="ARBA" id="ARBA00024919"/>
    </source>
</evidence>
<keyword evidence="7" id="KW-0966">Cell projection</keyword>
<proteinExistence type="inferred from homology"/>
<keyword evidence="12" id="KW-1185">Reference proteome</keyword>
<dbReference type="InterPro" id="IPR026742">
    <property type="entry name" value="Centrosomal_kizuma"/>
</dbReference>
<evidence type="ECO:0000256" key="1">
    <source>
        <dbReference type="ARBA" id="ARBA00004120"/>
    </source>
</evidence>
<feature type="non-terminal residue" evidence="11">
    <location>
        <position position="1"/>
    </location>
</feature>
<dbReference type="AlphaFoldDB" id="A0AAD8Z6Y8"/>
<keyword evidence="6" id="KW-0206">Cytoskeleton</keyword>
<feature type="region of interest" description="Disordered" evidence="10">
    <location>
        <begin position="747"/>
        <end position="784"/>
    </location>
</feature>
<dbReference type="GO" id="GO:0007051">
    <property type="term" value="P:spindle organization"/>
    <property type="evidence" value="ECO:0007669"/>
    <property type="project" value="InterPro"/>
</dbReference>
<evidence type="ECO:0000256" key="6">
    <source>
        <dbReference type="ARBA" id="ARBA00023212"/>
    </source>
</evidence>
<gene>
    <name evidence="11" type="ORF">P4O66_011940</name>
</gene>